<feature type="compositionally biased region" description="Low complexity" evidence="1">
    <location>
        <begin position="14"/>
        <end position="24"/>
    </location>
</feature>
<dbReference type="GeneID" id="66053977"/>
<name>A0A2K3DIX9_CHLRE</name>
<accession>A0A2K3DIX9</accession>
<evidence type="ECO:0000313" key="2">
    <source>
        <dbReference type="EMBL" id="PNW80480.1"/>
    </source>
</evidence>
<dbReference type="Proteomes" id="UP000006906">
    <property type="component" value="Chromosome 7"/>
</dbReference>
<keyword evidence="3" id="KW-1185">Reference proteome</keyword>
<dbReference type="Gramene" id="PNW80480">
    <property type="protein sequence ID" value="PNW80480"/>
    <property type="gene ID" value="CHLRE_07g319226v5"/>
</dbReference>
<reference evidence="2 3" key="1">
    <citation type="journal article" date="2007" name="Science">
        <title>The Chlamydomonas genome reveals the evolution of key animal and plant functions.</title>
        <authorList>
            <person name="Merchant S.S."/>
            <person name="Prochnik S.E."/>
            <person name="Vallon O."/>
            <person name="Harris E.H."/>
            <person name="Karpowicz S.J."/>
            <person name="Witman G.B."/>
            <person name="Terry A."/>
            <person name="Salamov A."/>
            <person name="Fritz-Laylin L.K."/>
            <person name="Marechal-Drouard L."/>
            <person name="Marshall W.F."/>
            <person name="Qu L.H."/>
            <person name="Nelson D.R."/>
            <person name="Sanderfoot A.A."/>
            <person name="Spalding M.H."/>
            <person name="Kapitonov V.V."/>
            <person name="Ren Q."/>
            <person name="Ferris P."/>
            <person name="Lindquist E."/>
            <person name="Shapiro H."/>
            <person name="Lucas S.M."/>
            <person name="Grimwood J."/>
            <person name="Schmutz J."/>
            <person name="Cardol P."/>
            <person name="Cerutti H."/>
            <person name="Chanfreau G."/>
            <person name="Chen C.L."/>
            <person name="Cognat V."/>
            <person name="Croft M.T."/>
            <person name="Dent R."/>
            <person name="Dutcher S."/>
            <person name="Fernandez E."/>
            <person name="Fukuzawa H."/>
            <person name="Gonzalez-Ballester D."/>
            <person name="Gonzalez-Halphen D."/>
            <person name="Hallmann A."/>
            <person name="Hanikenne M."/>
            <person name="Hippler M."/>
            <person name="Inwood W."/>
            <person name="Jabbari K."/>
            <person name="Kalanon M."/>
            <person name="Kuras R."/>
            <person name="Lefebvre P.A."/>
            <person name="Lemaire S.D."/>
            <person name="Lobanov A.V."/>
            <person name="Lohr M."/>
            <person name="Manuell A."/>
            <person name="Meier I."/>
            <person name="Mets L."/>
            <person name="Mittag M."/>
            <person name="Mittelmeier T."/>
            <person name="Moroney J.V."/>
            <person name="Moseley J."/>
            <person name="Napoli C."/>
            <person name="Nedelcu A.M."/>
            <person name="Niyogi K."/>
            <person name="Novoselov S.V."/>
            <person name="Paulsen I.T."/>
            <person name="Pazour G."/>
            <person name="Purton S."/>
            <person name="Ral J.P."/>
            <person name="Riano-Pachon D.M."/>
            <person name="Riekhof W."/>
            <person name="Rymarquis L."/>
            <person name="Schroda M."/>
            <person name="Stern D."/>
            <person name="Umen J."/>
            <person name="Willows R."/>
            <person name="Wilson N."/>
            <person name="Zimmer S.L."/>
            <person name="Allmer J."/>
            <person name="Balk J."/>
            <person name="Bisova K."/>
            <person name="Chen C.J."/>
            <person name="Elias M."/>
            <person name="Gendler K."/>
            <person name="Hauser C."/>
            <person name="Lamb M.R."/>
            <person name="Ledford H."/>
            <person name="Long J.C."/>
            <person name="Minagawa J."/>
            <person name="Page M.D."/>
            <person name="Pan J."/>
            <person name="Pootakham W."/>
            <person name="Roje S."/>
            <person name="Rose A."/>
            <person name="Stahlberg E."/>
            <person name="Terauchi A.M."/>
            <person name="Yang P."/>
            <person name="Ball S."/>
            <person name="Bowler C."/>
            <person name="Dieckmann C.L."/>
            <person name="Gladyshev V.N."/>
            <person name="Green P."/>
            <person name="Jorgensen R."/>
            <person name="Mayfield S."/>
            <person name="Mueller-Roeber B."/>
            <person name="Rajamani S."/>
            <person name="Sayre R.T."/>
            <person name="Brokstein P."/>
            <person name="Dubchak I."/>
            <person name="Goodstein D."/>
            <person name="Hornick L."/>
            <person name="Huang Y.W."/>
            <person name="Jhaveri J."/>
            <person name="Luo Y."/>
            <person name="Martinez D."/>
            <person name="Ngau W.C."/>
            <person name="Otillar B."/>
            <person name="Poliakov A."/>
            <person name="Porter A."/>
            <person name="Szajkowski L."/>
            <person name="Werner G."/>
            <person name="Zhou K."/>
            <person name="Grigoriev I.V."/>
            <person name="Rokhsar D.S."/>
            <person name="Grossman A.R."/>
        </authorList>
    </citation>
    <scope>NUCLEOTIDE SEQUENCE [LARGE SCALE GENOMIC DNA]</scope>
    <source>
        <strain evidence="3">CC-503</strain>
    </source>
</reference>
<dbReference type="RefSeq" id="XP_042922511.1">
    <property type="nucleotide sequence ID" value="XM_043063943.1"/>
</dbReference>
<dbReference type="OrthoDB" id="559688at2759"/>
<proteinExistence type="predicted"/>
<dbReference type="ExpressionAtlas" id="A0A2K3DIX9">
    <property type="expression patterns" value="baseline and differential"/>
</dbReference>
<evidence type="ECO:0000256" key="1">
    <source>
        <dbReference type="SAM" id="MobiDB-lite"/>
    </source>
</evidence>
<dbReference type="InParanoid" id="A0A2K3DIX9"/>
<evidence type="ECO:0000313" key="3">
    <source>
        <dbReference type="Proteomes" id="UP000006906"/>
    </source>
</evidence>
<sequence>MVANSSSLDLQRRAQGVGPQGPDAPAAPAPAPALPDVLCVLDMCALVALCQSLSERDLANARLACRALRNAVRQGVRQLTVSVSQSLAQNWRPGQRSPLSLFPWCEDVSISVDTNIWDTSRSSDGESSDDDEGEAGEGYGDSGYGHHHTARLALAGVSAQALGRIRRLTIVNDYDSRRGFDLEAVVCTFVPQLPGLEVLDANDVRQLEGMEAADRARPTMIYQALAQHCPRLR</sequence>
<protein>
    <recommendedName>
        <fullName evidence="4">F-box domain-containing protein</fullName>
    </recommendedName>
</protein>
<dbReference type="AlphaFoldDB" id="A0A2K3DIX9"/>
<feature type="compositionally biased region" description="Acidic residues" evidence="1">
    <location>
        <begin position="126"/>
        <end position="135"/>
    </location>
</feature>
<evidence type="ECO:0008006" key="4">
    <source>
        <dbReference type="Google" id="ProtNLM"/>
    </source>
</evidence>
<dbReference type="KEGG" id="cre:CHLRE_07g319226v5"/>
<feature type="region of interest" description="Disordered" evidence="1">
    <location>
        <begin position="116"/>
        <end position="142"/>
    </location>
</feature>
<organism evidence="2 3">
    <name type="scientific">Chlamydomonas reinhardtii</name>
    <name type="common">Chlamydomonas smithii</name>
    <dbReference type="NCBI Taxonomy" id="3055"/>
    <lineage>
        <taxon>Eukaryota</taxon>
        <taxon>Viridiplantae</taxon>
        <taxon>Chlorophyta</taxon>
        <taxon>core chlorophytes</taxon>
        <taxon>Chlorophyceae</taxon>
        <taxon>CS clade</taxon>
        <taxon>Chlamydomonadales</taxon>
        <taxon>Chlamydomonadaceae</taxon>
        <taxon>Chlamydomonas</taxon>
    </lineage>
</organism>
<feature type="region of interest" description="Disordered" evidence="1">
    <location>
        <begin position="1"/>
        <end position="29"/>
    </location>
</feature>
<gene>
    <name evidence="2" type="ORF">CHLRE_07g319226v5</name>
</gene>
<dbReference type="EMBL" id="CM008968">
    <property type="protein sequence ID" value="PNW80480.1"/>
    <property type="molecule type" value="Genomic_DNA"/>
</dbReference>